<comment type="caution">
    <text evidence="2">The sequence shown here is derived from an EMBL/GenBank/DDBJ whole genome shotgun (WGS) entry which is preliminary data.</text>
</comment>
<keyword evidence="1" id="KW-0812">Transmembrane</keyword>
<dbReference type="Proteomes" id="UP000268007">
    <property type="component" value="Unassembled WGS sequence"/>
</dbReference>
<keyword evidence="1" id="KW-1133">Transmembrane helix</keyword>
<dbReference type="AlphaFoldDB" id="A0A495IYV3"/>
<dbReference type="EMBL" id="RBKU01000001">
    <property type="protein sequence ID" value="RKR81683.1"/>
    <property type="molecule type" value="Genomic_DNA"/>
</dbReference>
<protein>
    <submittedName>
        <fullName evidence="2">Uncharacterized protein</fullName>
    </submittedName>
</protein>
<gene>
    <name evidence="2" type="ORF">BDD43_1833</name>
</gene>
<evidence type="ECO:0000313" key="3">
    <source>
        <dbReference type="Proteomes" id="UP000268007"/>
    </source>
</evidence>
<keyword evidence="3" id="KW-1185">Reference proteome</keyword>
<feature type="transmembrane region" description="Helical" evidence="1">
    <location>
        <begin position="12"/>
        <end position="31"/>
    </location>
</feature>
<reference evidence="2 3" key="1">
    <citation type="submission" date="2018-10" db="EMBL/GenBank/DDBJ databases">
        <title>Genomic Encyclopedia of Archaeal and Bacterial Type Strains, Phase II (KMG-II): from individual species to whole genera.</title>
        <authorList>
            <person name="Goeker M."/>
        </authorList>
    </citation>
    <scope>NUCLEOTIDE SEQUENCE [LARGE SCALE GENOMIC DNA]</scope>
    <source>
        <strain evidence="2 3">DSM 18602</strain>
    </source>
</reference>
<evidence type="ECO:0000256" key="1">
    <source>
        <dbReference type="SAM" id="Phobius"/>
    </source>
</evidence>
<evidence type="ECO:0000313" key="2">
    <source>
        <dbReference type="EMBL" id="RKR81683.1"/>
    </source>
</evidence>
<keyword evidence="1" id="KW-0472">Membrane</keyword>
<dbReference type="RefSeq" id="WP_121201938.1">
    <property type="nucleotide sequence ID" value="NZ_RBKU01000001.1"/>
</dbReference>
<feature type="transmembrane region" description="Helical" evidence="1">
    <location>
        <begin position="37"/>
        <end position="59"/>
    </location>
</feature>
<name>A0A495IYV3_9SPHI</name>
<accession>A0A495IYV3</accession>
<organism evidence="2 3">
    <name type="scientific">Mucilaginibacter gracilis</name>
    <dbReference type="NCBI Taxonomy" id="423350"/>
    <lineage>
        <taxon>Bacteria</taxon>
        <taxon>Pseudomonadati</taxon>
        <taxon>Bacteroidota</taxon>
        <taxon>Sphingobacteriia</taxon>
        <taxon>Sphingobacteriales</taxon>
        <taxon>Sphingobacteriaceae</taxon>
        <taxon>Mucilaginibacter</taxon>
    </lineage>
</organism>
<proteinExistence type="predicted"/>
<sequence>MSTREHANDTRHYLMLTVAIIIGILGVYIRFWGPESFMLTSISNVVLVIGILIALKTVFTIMK</sequence>
<dbReference type="OrthoDB" id="799545at2"/>